<keyword evidence="1" id="KW-1133">Transmembrane helix</keyword>
<feature type="transmembrane region" description="Helical" evidence="1">
    <location>
        <begin position="6"/>
        <end position="26"/>
    </location>
</feature>
<accession>A0A0E9U7U5</accession>
<dbReference type="AlphaFoldDB" id="A0A0E9U7U5"/>
<keyword evidence="1" id="KW-0812">Transmembrane</keyword>
<evidence type="ECO:0000313" key="2">
    <source>
        <dbReference type="EMBL" id="JAH61984.1"/>
    </source>
</evidence>
<protein>
    <submittedName>
        <fullName evidence="2">Uncharacterized protein</fullName>
    </submittedName>
</protein>
<proteinExistence type="predicted"/>
<reference evidence="2" key="2">
    <citation type="journal article" date="2015" name="Fish Shellfish Immunol.">
        <title>Early steps in the European eel (Anguilla anguilla)-Vibrio vulnificus interaction in the gills: Role of the RtxA13 toxin.</title>
        <authorList>
            <person name="Callol A."/>
            <person name="Pajuelo D."/>
            <person name="Ebbesson L."/>
            <person name="Teles M."/>
            <person name="MacKenzie S."/>
            <person name="Amaro C."/>
        </authorList>
    </citation>
    <scope>NUCLEOTIDE SEQUENCE</scope>
</reference>
<evidence type="ECO:0000256" key="1">
    <source>
        <dbReference type="SAM" id="Phobius"/>
    </source>
</evidence>
<reference evidence="2" key="1">
    <citation type="submission" date="2014-11" db="EMBL/GenBank/DDBJ databases">
        <authorList>
            <person name="Amaro Gonzalez C."/>
        </authorList>
    </citation>
    <scope>NUCLEOTIDE SEQUENCE</scope>
</reference>
<dbReference type="EMBL" id="GBXM01046593">
    <property type="protein sequence ID" value="JAH61984.1"/>
    <property type="molecule type" value="Transcribed_RNA"/>
</dbReference>
<organism evidence="2">
    <name type="scientific">Anguilla anguilla</name>
    <name type="common">European freshwater eel</name>
    <name type="synonym">Muraena anguilla</name>
    <dbReference type="NCBI Taxonomy" id="7936"/>
    <lineage>
        <taxon>Eukaryota</taxon>
        <taxon>Metazoa</taxon>
        <taxon>Chordata</taxon>
        <taxon>Craniata</taxon>
        <taxon>Vertebrata</taxon>
        <taxon>Euteleostomi</taxon>
        <taxon>Actinopterygii</taxon>
        <taxon>Neopterygii</taxon>
        <taxon>Teleostei</taxon>
        <taxon>Anguilliformes</taxon>
        <taxon>Anguillidae</taxon>
        <taxon>Anguilla</taxon>
    </lineage>
</organism>
<keyword evidence="1" id="KW-0472">Membrane</keyword>
<sequence length="49" mass="5698">MLDYPLYIICKTSCFIFIIFFCVIFFSSNVMVATQLVVHSHFSLSIAWT</sequence>
<name>A0A0E9U7U5_ANGAN</name>